<evidence type="ECO:0000313" key="1">
    <source>
        <dbReference type="EMBL" id="SKA61118.1"/>
    </source>
</evidence>
<sequence>MSPGKLPSTADGSQLNGCKLISDKHLPFGSTEKLLQPVDFGGAIGLASMNHCKTLACRNFSLSDKKYYLLQETDPSRPGLVCRECGAFPPLLNNQALLDELSRTKLQDSGNLAACSNHDCISFGKPVLTHRDLYHAFGYSGERQRYRCKHCQTTFVDKWSNANPKLDIQQKLLGLIFTGHAVREICRKLAINPKSFYDHLSQIALRCRNKLAAVDARYIQLCDSLPMASTIVPLQPNSKNGVNWLATGDARYGYIFQQSLNYSPEESKPKNNENTPARCSRLMPDYFESPTEETIAEPSSLKDVVIAKYDDVMSRQNVEDPYTKPVDINYPSVGSLIRPQYTTYAHFLRLAESTADWKTVTLYLPQEPLLRSAIVSVFKTRMQNKSCHPIYVVQNADWEKPIPSEPIDIVLLSWWRDRWAFTKSGEGYKGVCHIGREVDSERHWLEEASTARLDEYQYRFHQCFKSVIDEPRRRLRPGGLLPLLDIYRAWSNLCHQNSGGTTPAQGLGLARKPYSLADLLS</sequence>
<name>A0A1T4V805_9GAMM</name>
<evidence type="ECO:0008006" key="3">
    <source>
        <dbReference type="Google" id="ProtNLM"/>
    </source>
</evidence>
<keyword evidence="2" id="KW-1185">Reference proteome</keyword>
<organism evidence="1 2">
    <name type="scientific">Enterovibrio nigricans DSM 22720</name>
    <dbReference type="NCBI Taxonomy" id="1121868"/>
    <lineage>
        <taxon>Bacteria</taxon>
        <taxon>Pseudomonadati</taxon>
        <taxon>Pseudomonadota</taxon>
        <taxon>Gammaproteobacteria</taxon>
        <taxon>Vibrionales</taxon>
        <taxon>Vibrionaceae</taxon>
        <taxon>Enterovibrio</taxon>
    </lineage>
</organism>
<accession>A0A1T4V805</accession>
<evidence type="ECO:0000313" key="2">
    <source>
        <dbReference type="Proteomes" id="UP000190162"/>
    </source>
</evidence>
<dbReference type="EMBL" id="FUXU01000054">
    <property type="protein sequence ID" value="SKA61118.1"/>
    <property type="molecule type" value="Genomic_DNA"/>
</dbReference>
<gene>
    <name evidence="1" type="ORF">SAMN02745132_03430</name>
</gene>
<dbReference type="Proteomes" id="UP000190162">
    <property type="component" value="Unassembled WGS sequence"/>
</dbReference>
<reference evidence="2" key="1">
    <citation type="submission" date="2017-02" db="EMBL/GenBank/DDBJ databases">
        <authorList>
            <person name="Varghese N."/>
            <person name="Submissions S."/>
        </authorList>
    </citation>
    <scope>NUCLEOTIDE SEQUENCE [LARGE SCALE GENOMIC DNA]</scope>
    <source>
        <strain evidence="2">DSM 22720</strain>
    </source>
</reference>
<dbReference type="AlphaFoldDB" id="A0A1T4V805"/>
<proteinExistence type="predicted"/>
<protein>
    <recommendedName>
        <fullName evidence="3">Transposase</fullName>
    </recommendedName>
</protein>